<evidence type="ECO:0000313" key="1">
    <source>
        <dbReference type="EMBL" id="KAD7116944.1"/>
    </source>
</evidence>
<dbReference type="EMBL" id="SZYD01000002">
    <property type="protein sequence ID" value="KAD7116944.1"/>
    <property type="molecule type" value="Genomic_DNA"/>
</dbReference>
<evidence type="ECO:0000313" key="2">
    <source>
        <dbReference type="Proteomes" id="UP000326396"/>
    </source>
</evidence>
<gene>
    <name evidence="1" type="ORF">E3N88_04212</name>
</gene>
<sequence>MIELVQPIRNRRRIPATAANRRSEVLIEPDLKEIAIRVSGEVAAAAATLDLGFLEPPPPPLCSRFRVPAPPRRGNPLLPPPIGTIRGFGLETLGFTGLEFVFLFRLTHNQLKKEEPGYVNIQHSGEDLSAGDHQDEIEMFVGCGSRLIGLSRNLDVVQTMDKTWRKWNQLLGDMGLRITGRNGPTSE</sequence>
<dbReference type="AlphaFoldDB" id="A0A5N6PTR6"/>
<dbReference type="Proteomes" id="UP000326396">
    <property type="component" value="Linkage Group LG10"/>
</dbReference>
<keyword evidence="2" id="KW-1185">Reference proteome</keyword>
<name>A0A5N6PTR6_9ASTR</name>
<proteinExistence type="predicted"/>
<reference evidence="1 2" key="1">
    <citation type="submission" date="2019-05" db="EMBL/GenBank/DDBJ databases">
        <title>Mikania micrantha, genome provides insights into the molecular mechanism of rapid growth.</title>
        <authorList>
            <person name="Liu B."/>
        </authorList>
    </citation>
    <scope>NUCLEOTIDE SEQUENCE [LARGE SCALE GENOMIC DNA]</scope>
    <source>
        <strain evidence="1">NLD-2019</strain>
        <tissue evidence="1">Leaf</tissue>
    </source>
</reference>
<organism evidence="1 2">
    <name type="scientific">Mikania micrantha</name>
    <name type="common">bitter vine</name>
    <dbReference type="NCBI Taxonomy" id="192012"/>
    <lineage>
        <taxon>Eukaryota</taxon>
        <taxon>Viridiplantae</taxon>
        <taxon>Streptophyta</taxon>
        <taxon>Embryophyta</taxon>
        <taxon>Tracheophyta</taxon>
        <taxon>Spermatophyta</taxon>
        <taxon>Magnoliopsida</taxon>
        <taxon>eudicotyledons</taxon>
        <taxon>Gunneridae</taxon>
        <taxon>Pentapetalae</taxon>
        <taxon>asterids</taxon>
        <taxon>campanulids</taxon>
        <taxon>Asterales</taxon>
        <taxon>Asteraceae</taxon>
        <taxon>Asteroideae</taxon>
        <taxon>Heliantheae alliance</taxon>
        <taxon>Eupatorieae</taxon>
        <taxon>Mikania</taxon>
    </lineage>
</organism>
<comment type="caution">
    <text evidence="1">The sequence shown here is derived from an EMBL/GenBank/DDBJ whole genome shotgun (WGS) entry which is preliminary data.</text>
</comment>
<accession>A0A5N6PTR6</accession>
<protein>
    <submittedName>
        <fullName evidence="1">Uncharacterized protein</fullName>
    </submittedName>
</protein>